<dbReference type="EMBL" id="CAYU010000112">
    <property type="protein sequence ID" value="CCY78624.1"/>
    <property type="molecule type" value="Genomic_DNA"/>
</dbReference>
<name>R5LMF2_9FIRM</name>
<proteinExistence type="predicted"/>
<protein>
    <submittedName>
        <fullName evidence="1">Uncharacterized protein</fullName>
    </submittedName>
</protein>
<accession>R5LMF2</accession>
<comment type="caution">
    <text evidence="1">The sequence shown here is derived from an EMBL/GenBank/DDBJ whole genome shotgun (WGS) entry which is preliminary data.</text>
</comment>
<dbReference type="Proteomes" id="UP000018300">
    <property type="component" value="Unassembled WGS sequence"/>
</dbReference>
<gene>
    <name evidence="1" type="ORF">BN569_01414</name>
</gene>
<organism evidence="1 2">
    <name type="scientific">Eshraghiella crossota CAG:259</name>
    <dbReference type="NCBI Taxonomy" id="1263062"/>
    <lineage>
        <taxon>Bacteria</taxon>
        <taxon>Bacillati</taxon>
        <taxon>Bacillota</taxon>
        <taxon>Clostridia</taxon>
        <taxon>Lachnospirales</taxon>
        <taxon>Lachnospiraceae</taxon>
        <taxon>Eshraghiella</taxon>
    </lineage>
</organism>
<sequence length="60" mass="7133">MRWNRRSSGIRAEGDNSSALSCTNDEFLHNIPIVMHTKNRHNQEVSMFRELKSHNCKYER</sequence>
<evidence type="ECO:0000313" key="1">
    <source>
        <dbReference type="EMBL" id="CCY78624.1"/>
    </source>
</evidence>
<dbReference type="AlphaFoldDB" id="R5LMF2"/>
<evidence type="ECO:0000313" key="2">
    <source>
        <dbReference type="Proteomes" id="UP000018300"/>
    </source>
</evidence>
<reference evidence="1" key="1">
    <citation type="submission" date="2012-11" db="EMBL/GenBank/DDBJ databases">
        <title>Dependencies among metagenomic species, viruses, plasmids and units of genetic variation.</title>
        <authorList>
            <person name="Nielsen H.B."/>
            <person name="Almeida M."/>
            <person name="Juncker A.S."/>
            <person name="Rasmussen S."/>
            <person name="Li J."/>
            <person name="Sunagawa S."/>
            <person name="Plichta D."/>
            <person name="Gautier L."/>
            <person name="Le Chatelier E."/>
            <person name="Peletier E."/>
            <person name="Bonde I."/>
            <person name="Nielsen T."/>
            <person name="Manichanh C."/>
            <person name="Arumugam M."/>
            <person name="Batto J."/>
            <person name="Santos M.B.Q.D."/>
            <person name="Blom N."/>
            <person name="Borruel N."/>
            <person name="Burgdorf K.S."/>
            <person name="Boumezbeur F."/>
            <person name="Casellas F."/>
            <person name="Dore J."/>
            <person name="Guarner F."/>
            <person name="Hansen T."/>
            <person name="Hildebrand F."/>
            <person name="Kaas R.S."/>
            <person name="Kennedy S."/>
            <person name="Kristiansen K."/>
            <person name="Kultima J.R."/>
            <person name="Leonard P."/>
            <person name="Levenez F."/>
            <person name="Lund O."/>
            <person name="Moumen B."/>
            <person name="Le Paslier D."/>
            <person name="Pons N."/>
            <person name="Pedersen O."/>
            <person name="Prifti E."/>
            <person name="Qin J."/>
            <person name="Raes J."/>
            <person name="Tap J."/>
            <person name="Tims S."/>
            <person name="Ussery D.W."/>
            <person name="Yamada T."/>
            <person name="MetaHit consortium"/>
            <person name="Renault P."/>
            <person name="Sicheritz-Ponten T."/>
            <person name="Bork P."/>
            <person name="Wang J."/>
            <person name="Brunak S."/>
            <person name="Ehrlich S.D."/>
        </authorList>
    </citation>
    <scope>NUCLEOTIDE SEQUENCE [LARGE SCALE GENOMIC DNA]</scope>
</reference>